<evidence type="ECO:0000256" key="2">
    <source>
        <dbReference type="ARBA" id="ARBA00006035"/>
    </source>
</evidence>
<feature type="domain" description="DNA polymerase alpha/delta/epsilon subunit B" evidence="5">
    <location>
        <begin position="197"/>
        <end position="413"/>
    </location>
</feature>
<dbReference type="PANTHER" id="PTHR10416:SF0">
    <property type="entry name" value="DNA POLYMERASE DELTA SUBUNIT 2"/>
    <property type="match status" value="1"/>
</dbReference>
<reference evidence="7" key="1">
    <citation type="submission" date="2021-01" db="EMBL/GenBank/DDBJ databases">
        <authorList>
            <person name="Corre E."/>
            <person name="Pelletier E."/>
            <person name="Niang G."/>
            <person name="Scheremetjew M."/>
            <person name="Finn R."/>
            <person name="Kale V."/>
            <person name="Holt S."/>
            <person name="Cochrane G."/>
            <person name="Meng A."/>
            <person name="Brown T."/>
            <person name="Cohen L."/>
        </authorList>
    </citation>
    <scope>NUCLEOTIDE SEQUENCE</scope>
    <source>
        <strain evidence="7">CCMP622</strain>
    </source>
</reference>
<organism evidence="7">
    <name type="scientific">Lotharella oceanica</name>
    <dbReference type="NCBI Taxonomy" id="641309"/>
    <lineage>
        <taxon>Eukaryota</taxon>
        <taxon>Sar</taxon>
        <taxon>Rhizaria</taxon>
        <taxon>Cercozoa</taxon>
        <taxon>Chlorarachniophyceae</taxon>
        <taxon>Lotharella</taxon>
    </lineage>
</organism>
<accession>A0A7S2XA91</accession>
<evidence type="ECO:0008006" key="8">
    <source>
        <dbReference type="Google" id="ProtNLM"/>
    </source>
</evidence>
<dbReference type="PANTHER" id="PTHR10416">
    <property type="entry name" value="DNA POLYMERASE DELTA SUBUNIT 2"/>
    <property type="match status" value="1"/>
</dbReference>
<name>A0A7S2XA91_9EUKA</name>
<keyword evidence="4" id="KW-0539">Nucleus</keyword>
<dbReference type="InterPro" id="IPR041863">
    <property type="entry name" value="PolD2_C"/>
</dbReference>
<evidence type="ECO:0000256" key="4">
    <source>
        <dbReference type="ARBA" id="ARBA00023242"/>
    </source>
</evidence>
<evidence type="ECO:0000259" key="5">
    <source>
        <dbReference type="Pfam" id="PF04042"/>
    </source>
</evidence>
<dbReference type="GO" id="GO:0043625">
    <property type="term" value="C:delta DNA polymerase complex"/>
    <property type="evidence" value="ECO:0007669"/>
    <property type="project" value="TreeGrafter"/>
</dbReference>
<protein>
    <recommendedName>
        <fullName evidence="8">DNA polymerase delta small subunit</fullName>
    </recommendedName>
</protein>
<evidence type="ECO:0000256" key="1">
    <source>
        <dbReference type="ARBA" id="ARBA00004123"/>
    </source>
</evidence>
<dbReference type="InterPro" id="IPR024826">
    <property type="entry name" value="DNA_pol_delta/II_ssu"/>
</dbReference>
<comment type="subcellular location">
    <subcellularLocation>
        <location evidence="1">Nucleus</location>
    </subcellularLocation>
</comment>
<dbReference type="AlphaFoldDB" id="A0A7S2XA91"/>
<evidence type="ECO:0000313" key="7">
    <source>
        <dbReference type="EMBL" id="CAD9754950.1"/>
    </source>
</evidence>
<dbReference type="EMBL" id="HBHP01008764">
    <property type="protein sequence ID" value="CAD9754950.1"/>
    <property type="molecule type" value="Transcribed_RNA"/>
</dbReference>
<dbReference type="Pfam" id="PF04042">
    <property type="entry name" value="DNA_pol_E_B"/>
    <property type="match status" value="1"/>
</dbReference>
<evidence type="ECO:0000259" key="6">
    <source>
        <dbReference type="Pfam" id="PF18018"/>
    </source>
</evidence>
<dbReference type="CDD" id="cd07387">
    <property type="entry name" value="MPP_PolD2_C"/>
    <property type="match status" value="1"/>
</dbReference>
<dbReference type="GO" id="GO:0003677">
    <property type="term" value="F:DNA binding"/>
    <property type="evidence" value="ECO:0007669"/>
    <property type="project" value="InterPro"/>
</dbReference>
<dbReference type="Gene3D" id="2.40.50.430">
    <property type="match status" value="1"/>
</dbReference>
<dbReference type="GO" id="GO:0006271">
    <property type="term" value="P:DNA strand elongation involved in DNA replication"/>
    <property type="evidence" value="ECO:0007669"/>
    <property type="project" value="TreeGrafter"/>
</dbReference>
<sequence>MMLNRLDEDSFNAELKANKLLIREHTTTKIDHGRFAIGDKKFTKQYAQLYFSRLAEMSGRMKAKAKTRWPDIEMAEKLLTIPEEQCILVGTLYKEMKLKPNALDEYTKSRSDKPVETPDILCSEDDSMVLEDSHARIPLSFAGKGLPAISSLVSGIVVAVKGKNNSKSGVFLVDEIMYAGIPSQKQEGPTPASDKFIVLASGLRIGGKSSDTRLQMLTSFINGMAGTATDQQKSSEIAQVVLAGNSIIIEKEGNPEYAHFNKKAENDKRVGESITSALRDFDVTLTSIASNVNVLLMPGAEDPSNFNLPQQKLPKFLFRSSATYSTLECVTNPCQAEISNRKILGTSGQNIADLAKYSTAKEPIDFLERTLTWQHLAPTAPDTLGCYAFTDRDPFLINECPDIYFAGNQEKFASKIVEGPEGQKACLVMVPDFSKTGSIAMVNLRNLESYEVEFGL</sequence>
<gene>
    <name evidence="7" type="ORF">LSP00402_LOCUS5469</name>
</gene>
<dbReference type="InterPro" id="IPR007185">
    <property type="entry name" value="DNA_pol_a/d/e_bsu"/>
</dbReference>
<dbReference type="Pfam" id="PF18018">
    <property type="entry name" value="DNA_pol_D_N"/>
    <property type="match status" value="1"/>
</dbReference>
<keyword evidence="3" id="KW-0235">DNA replication</keyword>
<feature type="domain" description="DNA polymerase delta subunit OB-fold" evidence="6">
    <location>
        <begin position="45"/>
        <end position="176"/>
    </location>
</feature>
<dbReference type="InterPro" id="IPR040663">
    <property type="entry name" value="DNA_pol_D_N"/>
</dbReference>
<evidence type="ECO:0000256" key="3">
    <source>
        <dbReference type="ARBA" id="ARBA00022705"/>
    </source>
</evidence>
<dbReference type="Gene3D" id="3.60.21.50">
    <property type="match status" value="1"/>
</dbReference>
<proteinExistence type="inferred from homology"/>
<comment type="similarity">
    <text evidence="2">Belongs to the DNA polymerase delta/II small subunit family.</text>
</comment>